<name>A0ABP0JRJ6_9DINO</name>
<keyword evidence="4" id="KW-1185">Reference proteome</keyword>
<keyword evidence="1" id="KW-0489">Methyltransferase</keyword>
<proteinExistence type="predicted"/>
<protein>
    <recommendedName>
        <fullName evidence="5">DNA (cytosine-5-)-methyltransferase</fullName>
    </recommendedName>
</protein>
<dbReference type="SUPFAM" id="SSF53335">
    <property type="entry name" value="S-adenosyl-L-methionine-dependent methyltransferases"/>
    <property type="match status" value="1"/>
</dbReference>
<dbReference type="InterPro" id="IPR029063">
    <property type="entry name" value="SAM-dependent_MTases_sf"/>
</dbReference>
<evidence type="ECO:0000256" key="2">
    <source>
        <dbReference type="ARBA" id="ARBA00022679"/>
    </source>
</evidence>
<evidence type="ECO:0000313" key="4">
    <source>
        <dbReference type="Proteomes" id="UP001642484"/>
    </source>
</evidence>
<dbReference type="Proteomes" id="UP001642484">
    <property type="component" value="Unassembled WGS sequence"/>
</dbReference>
<dbReference type="Gene3D" id="3.40.50.150">
    <property type="entry name" value="Vaccinia Virus protein VP39"/>
    <property type="match status" value="1"/>
</dbReference>
<accession>A0ABP0JRJ6</accession>
<organism evidence="3 4">
    <name type="scientific">Durusdinium trenchii</name>
    <dbReference type="NCBI Taxonomy" id="1381693"/>
    <lineage>
        <taxon>Eukaryota</taxon>
        <taxon>Sar</taxon>
        <taxon>Alveolata</taxon>
        <taxon>Dinophyceae</taxon>
        <taxon>Suessiales</taxon>
        <taxon>Symbiodiniaceae</taxon>
        <taxon>Durusdinium</taxon>
    </lineage>
</organism>
<evidence type="ECO:0008006" key="5">
    <source>
        <dbReference type="Google" id="ProtNLM"/>
    </source>
</evidence>
<evidence type="ECO:0000256" key="1">
    <source>
        <dbReference type="ARBA" id="ARBA00022603"/>
    </source>
</evidence>
<comment type="caution">
    <text evidence="3">The sequence shown here is derived from an EMBL/GenBank/DDBJ whole genome shotgun (WGS) entry which is preliminary data.</text>
</comment>
<dbReference type="EMBL" id="CAXAMN010006247">
    <property type="protein sequence ID" value="CAK9017027.1"/>
    <property type="molecule type" value="Genomic_DNA"/>
</dbReference>
<keyword evidence="2" id="KW-0808">Transferase</keyword>
<dbReference type="Pfam" id="PF00145">
    <property type="entry name" value="DNA_methylase"/>
    <property type="match status" value="1"/>
</dbReference>
<reference evidence="3 4" key="1">
    <citation type="submission" date="2024-02" db="EMBL/GenBank/DDBJ databases">
        <authorList>
            <person name="Chen Y."/>
            <person name="Shah S."/>
            <person name="Dougan E. K."/>
            <person name="Thang M."/>
            <person name="Chan C."/>
        </authorList>
    </citation>
    <scope>NUCLEOTIDE SEQUENCE [LARGE SCALE GENOMIC DNA]</scope>
</reference>
<sequence>MSGFSCTSYSSLNNQSHLNLNAVQESKAVASVDTFKGCVGLIRYTRPRLFLLENVPRIDAVEEDQSSSNLDQCLAILRNVPRLSKEDTGPDLCYSVKPFLMNTLWYGLPQNRERVYVVGVKTSGDELGVHPDVYLERVQLYLSKMYVNPPSPDELLFDDDHPAVLAELERLQKVRSNNGLSTGASSDKSQNWVKMHMNLAEKRSLQTVWHYAIFVTEGFAFDKSGSWGRGESGGIPWPIKPPDSLASSPWYQSMPGRMREVLSLAALDSQKKDADVAYADVYHSATRFNTGREMLKFQGLEYEEDTLEGFTETQLCNLAGNACSGTVMGATLLAMLAAYEMHTASDNEETGCIDQMLTSMQVVGKTLYSPENSGSD</sequence>
<dbReference type="InterPro" id="IPR001525">
    <property type="entry name" value="C5_MeTfrase"/>
</dbReference>
<gene>
    <name evidence="3" type="ORF">CCMP2556_LOCUS12731</name>
</gene>
<evidence type="ECO:0000313" key="3">
    <source>
        <dbReference type="EMBL" id="CAK9017027.1"/>
    </source>
</evidence>